<sequence>MDTPVEPTDTGVPAPGPREVQFELRTAPKLWPFLGAGVVAAALVALVVAWFSHESNVAAAAAHGEAVEFTFGTLLGFFFVIFAIVGAAVGALAFLLMDRLGRKQARTVTVMAEPVTDTEDPQEA</sequence>
<evidence type="ECO:0000313" key="2">
    <source>
        <dbReference type="EMBL" id="RII43802.1"/>
    </source>
</evidence>
<dbReference type="AlphaFoldDB" id="A0A399JHZ6"/>
<evidence type="ECO:0000256" key="1">
    <source>
        <dbReference type="SAM" id="Phobius"/>
    </source>
</evidence>
<evidence type="ECO:0008006" key="4">
    <source>
        <dbReference type="Google" id="ProtNLM"/>
    </source>
</evidence>
<feature type="transmembrane region" description="Helical" evidence="1">
    <location>
        <begin position="71"/>
        <end position="96"/>
    </location>
</feature>
<proteinExistence type="predicted"/>
<keyword evidence="1" id="KW-0812">Transmembrane</keyword>
<keyword evidence="1" id="KW-1133">Transmembrane helix</keyword>
<dbReference type="EMBL" id="QQXK01000001">
    <property type="protein sequence ID" value="RII43802.1"/>
    <property type="molecule type" value="Genomic_DNA"/>
</dbReference>
<name>A0A399JHZ6_9MICC</name>
<dbReference type="Proteomes" id="UP000265419">
    <property type="component" value="Unassembled WGS sequence"/>
</dbReference>
<reference evidence="2 3" key="1">
    <citation type="submission" date="2018-07" db="EMBL/GenBank/DDBJ databases">
        <title>Arthrobacter sp. nov., isolated from raw cow's milk with high bacterial count.</title>
        <authorList>
            <person name="Hahne J."/>
            <person name="Isele D."/>
            <person name="Lipski A."/>
        </authorList>
    </citation>
    <scope>NUCLEOTIDE SEQUENCE [LARGE SCALE GENOMIC DNA]</scope>
    <source>
        <strain evidence="2 3">JZ R-35</strain>
    </source>
</reference>
<gene>
    <name evidence="2" type="ORF">DWB68_00815</name>
</gene>
<feature type="transmembrane region" description="Helical" evidence="1">
    <location>
        <begin position="30"/>
        <end position="51"/>
    </location>
</feature>
<comment type="caution">
    <text evidence="2">The sequence shown here is derived from an EMBL/GenBank/DDBJ whole genome shotgun (WGS) entry which is preliminary data.</text>
</comment>
<organism evidence="2 3">
    <name type="scientific">Galactobacter valiniphilus</name>
    <dbReference type="NCBI Taxonomy" id="2676122"/>
    <lineage>
        <taxon>Bacteria</taxon>
        <taxon>Bacillati</taxon>
        <taxon>Actinomycetota</taxon>
        <taxon>Actinomycetes</taxon>
        <taxon>Micrococcales</taxon>
        <taxon>Micrococcaceae</taxon>
        <taxon>Galactobacter</taxon>
    </lineage>
</organism>
<dbReference type="RefSeq" id="WP_119423227.1">
    <property type="nucleotide sequence ID" value="NZ_QQXK01000001.1"/>
</dbReference>
<keyword evidence="1" id="KW-0472">Membrane</keyword>
<accession>A0A399JHZ6</accession>
<evidence type="ECO:0000313" key="3">
    <source>
        <dbReference type="Proteomes" id="UP000265419"/>
    </source>
</evidence>
<keyword evidence="3" id="KW-1185">Reference proteome</keyword>
<protein>
    <recommendedName>
        <fullName evidence="4">Potassium transporter Trk</fullName>
    </recommendedName>
</protein>